<proteinExistence type="inferred from homology"/>
<comment type="similarity">
    <text evidence="2">Belongs to the corazonin family.</text>
</comment>
<dbReference type="GO" id="GO:0071858">
    <property type="term" value="F:corazonin receptor binding"/>
    <property type="evidence" value="ECO:0007669"/>
    <property type="project" value="InterPro"/>
</dbReference>
<reference evidence="9" key="1">
    <citation type="submission" date="2020-11" db="EMBL/GenBank/DDBJ databases">
        <authorList>
            <person name="Tran Van P."/>
        </authorList>
    </citation>
    <scope>NUCLEOTIDE SEQUENCE</scope>
</reference>
<comment type="subcellular location">
    <subcellularLocation>
        <location evidence="1">Secreted</location>
    </subcellularLocation>
</comment>
<evidence type="ECO:0000256" key="1">
    <source>
        <dbReference type="ARBA" id="ARBA00004613"/>
    </source>
</evidence>
<evidence type="ECO:0000256" key="5">
    <source>
        <dbReference type="ARBA" id="ARBA00022729"/>
    </source>
</evidence>
<evidence type="ECO:0000313" key="9">
    <source>
        <dbReference type="EMBL" id="CAD7259060.1"/>
    </source>
</evidence>
<evidence type="ECO:0000256" key="2">
    <source>
        <dbReference type="ARBA" id="ARBA00009635"/>
    </source>
</evidence>
<name>A0A7R9FYH9_TIMSH</name>
<keyword evidence="8" id="KW-1133">Transmembrane helix</keyword>
<keyword evidence="5" id="KW-0732">Signal</keyword>
<dbReference type="AlphaFoldDB" id="A0A7R9FYH9"/>
<evidence type="ECO:0000256" key="7">
    <source>
        <dbReference type="ARBA" id="ARBA00023320"/>
    </source>
</evidence>
<dbReference type="GO" id="GO:0007218">
    <property type="term" value="P:neuropeptide signaling pathway"/>
    <property type="evidence" value="ECO:0007669"/>
    <property type="project" value="UniProtKB-KW"/>
</dbReference>
<feature type="transmembrane region" description="Helical" evidence="8">
    <location>
        <begin position="48"/>
        <end position="69"/>
    </location>
</feature>
<keyword evidence="7" id="KW-0527">Neuropeptide</keyword>
<dbReference type="Pfam" id="PF17308">
    <property type="entry name" value="Corazonin"/>
    <property type="match status" value="1"/>
</dbReference>
<keyword evidence="8" id="KW-0812">Transmembrane</keyword>
<organism evidence="9">
    <name type="scientific">Timema shepardi</name>
    <name type="common">Walking stick</name>
    <dbReference type="NCBI Taxonomy" id="629360"/>
    <lineage>
        <taxon>Eukaryota</taxon>
        <taxon>Metazoa</taxon>
        <taxon>Ecdysozoa</taxon>
        <taxon>Arthropoda</taxon>
        <taxon>Hexapoda</taxon>
        <taxon>Insecta</taxon>
        <taxon>Pterygota</taxon>
        <taxon>Neoptera</taxon>
        <taxon>Polyneoptera</taxon>
        <taxon>Phasmatodea</taxon>
        <taxon>Timematodea</taxon>
        <taxon>Timematoidea</taxon>
        <taxon>Timematidae</taxon>
        <taxon>Timema</taxon>
    </lineage>
</organism>
<evidence type="ECO:0000256" key="4">
    <source>
        <dbReference type="ARBA" id="ARBA00022525"/>
    </source>
</evidence>
<keyword evidence="4" id="KW-0964">Secreted</keyword>
<gene>
    <name evidence="9" type="ORF">TSIB3V08_LOCUS3276</name>
</gene>
<evidence type="ECO:0000256" key="8">
    <source>
        <dbReference type="SAM" id="Phobius"/>
    </source>
</evidence>
<accession>A0A7R9FYH9</accession>
<keyword evidence="6" id="KW-0027">Amidation</keyword>
<evidence type="ECO:0000256" key="6">
    <source>
        <dbReference type="ARBA" id="ARBA00022815"/>
    </source>
</evidence>
<dbReference type="GO" id="GO:0045823">
    <property type="term" value="P:positive regulation of heart contraction"/>
    <property type="evidence" value="ECO:0007669"/>
    <property type="project" value="InterPro"/>
</dbReference>
<protein>
    <recommendedName>
        <fullName evidence="3">Pro-corazonin</fullName>
    </recommendedName>
</protein>
<dbReference type="GO" id="GO:0005576">
    <property type="term" value="C:extracellular region"/>
    <property type="evidence" value="ECO:0007669"/>
    <property type="project" value="UniProtKB-SubCell"/>
</dbReference>
<evidence type="ECO:0000256" key="3">
    <source>
        <dbReference type="ARBA" id="ARBA00014144"/>
    </source>
</evidence>
<dbReference type="InterPro" id="IPR020190">
    <property type="entry name" value="Procorazonin"/>
</dbReference>
<dbReference type="EMBL" id="OC001079">
    <property type="protein sequence ID" value="CAD7259060.1"/>
    <property type="molecule type" value="Genomic_DNA"/>
</dbReference>
<keyword evidence="8" id="KW-0472">Membrane</keyword>
<sequence>MELVVQPGDAGAISRIDWEDVEMFDGRYATFKATIASPIMTCPRSSRVPVLLILLSCLTGIILAQTFQYSRGWTNGRKRGFVVPRAPVIVAEETLPSSEGERDPCQLQRMKYVLEGRNVPQLYAPCNVWRGFKETASDDLNDRYKRDTTANVRHSLNNNDSKMADRM</sequence>